<evidence type="ECO:0000313" key="7">
    <source>
        <dbReference type="EMBL" id="AKI97166.1"/>
    </source>
</evidence>
<evidence type="ECO:0000256" key="3">
    <source>
        <dbReference type="ARBA" id="ARBA00022614"/>
    </source>
</evidence>
<dbReference type="CDD" id="cd08500">
    <property type="entry name" value="PBP2_NikA_DppA_OppA_like_4"/>
    <property type="match status" value="1"/>
</dbReference>
<dbReference type="InterPro" id="IPR018247">
    <property type="entry name" value="EF_Hand_1_Ca_BS"/>
</dbReference>
<dbReference type="InterPro" id="IPR013783">
    <property type="entry name" value="Ig-like_fold"/>
</dbReference>
<dbReference type="Gene3D" id="2.60.40.10">
    <property type="entry name" value="Immunoglobulins"/>
    <property type="match status" value="2"/>
</dbReference>
<dbReference type="SMART" id="SM00365">
    <property type="entry name" value="LRR_SD22"/>
    <property type="match status" value="7"/>
</dbReference>
<proteinExistence type="inferred from homology"/>
<organism evidence="7 8">
    <name type="scientific">Kosmotoga pacifica</name>
    <dbReference type="NCBI Taxonomy" id="1330330"/>
    <lineage>
        <taxon>Bacteria</taxon>
        <taxon>Thermotogati</taxon>
        <taxon>Thermotogota</taxon>
        <taxon>Thermotogae</taxon>
        <taxon>Kosmotogales</taxon>
        <taxon>Kosmotogaceae</taxon>
        <taxon>Kosmotoga</taxon>
    </lineage>
</organism>
<dbReference type="InterPro" id="IPR036116">
    <property type="entry name" value="FN3_sf"/>
</dbReference>
<dbReference type="Pfam" id="PF00496">
    <property type="entry name" value="SBP_bac_5"/>
    <property type="match status" value="1"/>
</dbReference>
<dbReference type="RefSeq" id="WP_047754300.1">
    <property type="nucleotide sequence ID" value="NZ_CP011232.1"/>
</dbReference>
<dbReference type="SUPFAM" id="SSF53850">
    <property type="entry name" value="Periplasmic binding protein-like II"/>
    <property type="match status" value="1"/>
</dbReference>
<dbReference type="PROSITE" id="PS51257">
    <property type="entry name" value="PROKAR_LIPOPROTEIN"/>
    <property type="match status" value="1"/>
</dbReference>
<dbReference type="SUPFAM" id="SSF52058">
    <property type="entry name" value="L domain-like"/>
    <property type="match status" value="1"/>
</dbReference>
<dbReference type="GO" id="GO:0000272">
    <property type="term" value="P:polysaccharide catabolic process"/>
    <property type="evidence" value="ECO:0007669"/>
    <property type="project" value="InterPro"/>
</dbReference>
<dbReference type="SMART" id="SM00369">
    <property type="entry name" value="LRR_TYP"/>
    <property type="match status" value="3"/>
</dbReference>
<dbReference type="GO" id="GO:0015833">
    <property type="term" value="P:peptide transport"/>
    <property type="evidence" value="ECO:0007669"/>
    <property type="project" value="TreeGrafter"/>
</dbReference>
<keyword evidence="5" id="KW-0677">Repeat</keyword>
<dbReference type="InterPro" id="IPR025875">
    <property type="entry name" value="Leu-rich_rpt_4"/>
</dbReference>
<comment type="similarity">
    <text evidence="1">Belongs to the bacterial solute-binding protein 5 family.</text>
</comment>
<reference evidence="7 8" key="1">
    <citation type="submission" date="2015-04" db="EMBL/GenBank/DDBJ databases">
        <title>Complete Genome Sequence of Kosmotoga pacifica SLHLJ1.</title>
        <authorList>
            <person name="Jiang L.J."/>
            <person name="Shao Z.Z."/>
            <person name="Jebbar M."/>
        </authorList>
    </citation>
    <scope>NUCLEOTIDE SEQUENCE [LARGE SCALE GENOMIC DNA]</scope>
    <source>
        <strain evidence="7 8">SLHLJ1</strain>
    </source>
</reference>
<dbReference type="Gene3D" id="1.10.1330.10">
    <property type="entry name" value="Dockerin domain"/>
    <property type="match status" value="1"/>
</dbReference>
<dbReference type="InterPro" id="IPR039424">
    <property type="entry name" value="SBP_5"/>
</dbReference>
<protein>
    <recommendedName>
        <fullName evidence="6">Solute-binding protein family 5 domain-containing protein</fullName>
    </recommendedName>
</protein>
<dbReference type="Gene3D" id="3.10.105.10">
    <property type="entry name" value="Dipeptide-binding Protein, Domain 3"/>
    <property type="match status" value="1"/>
</dbReference>
<dbReference type="PATRIC" id="fig|1330330.3.peg.868"/>
<accession>A0A0G2ZAP6</accession>
<dbReference type="Gene3D" id="3.40.190.10">
    <property type="entry name" value="Periplasmic binding protein-like II"/>
    <property type="match status" value="1"/>
</dbReference>
<keyword evidence="2" id="KW-0813">Transport</keyword>
<dbReference type="InterPro" id="IPR000914">
    <property type="entry name" value="SBP_5_dom"/>
</dbReference>
<evidence type="ECO:0000256" key="5">
    <source>
        <dbReference type="ARBA" id="ARBA00022737"/>
    </source>
</evidence>
<evidence type="ECO:0000256" key="2">
    <source>
        <dbReference type="ARBA" id="ARBA00022448"/>
    </source>
</evidence>
<sequence>MKRMIIVLLTLFLVISLSSCLRFKEDAMEVEGAMLLLRSGSIVIEAEETMTGFEITLNETISPEAVEVSNDYLKIVKNDEGMTTIAVVKPSGDIQKGEKILTIFGKFRTLKGIVANVKKEYMLEVQRAPEPLPDGISIRDTVIDRNAEGVFYIHAQNVNGIGGSELNITFDPAYIEIDTTKGNNGVEALNTYSSGMMIVQVDNEQGTLLISTAFTSSEGISIASEDIYAVHVKTKFNTGITTLIMSGEVKDPSTNLLNVSIYGGEIEIGAPKLLGDFDGNGKVDLSDFILFAQHYNTEDGDGVYEVVYDIAPAEDHYGGEWAGIYDKCSPDGTIGLSDFIIFARNYAKTKPNETPEIPHDPVPAEGASSVELNSVTLSWACNDPEGDSLVFDIYFGISSENMELIASDNPSNSFTIGELLMPDTTYYWKVVAKDGIHEVQSPVWTFTTNSHQPGTILIYPEPEGNIDYALVAGSSISGNLNFNNGGKNSINLSDFIPGDTYDVSVVIRETLNEQVKYFLWRGNITLPDEGICIFLENLTNTLSLELQDESGMEIAATSTVSLAFEISDYKYFTEIYGASYKDIKAIKNNLTSLISLTAIDNANHHVWYTQNLNMNDVTVLSLSDFGTLTFNIHADNFENSFIKLDPREKAVIWSGPFVDTEQATESTFTVTPDTLFKTFVVLRTAGYLYMSYDVGGVTVSNGTTADLNFFGMPIIELEGIPSDATNLQIPAGESGSLQGWIRDEFGNNITIKNRDWSNPSVTMQLIGPSDTVTLQTELTEQGFAFDNLTAPTEPGTYTLIIEIDANDYPNTQFSNSLKREITITVVPSESLTNGFVIVPDEGMRITRCTAQIIERYVGGGYEARSSGVNVGNLAINEPIIIDFDSFFTPFDQWDETCEYFMTIEESNGSESYAAIFYGTYTYPGKITLEASTLQNVFNISLLDKQGNPVSNSHNFTGILKFNSNIYPISLFEVNNPEKVKSNLETIDGLIFYDHTDKSVWFANGVGINGTLTLSLQNWGTIHVLIDGDFGTISPGISTWGADHRFWYPEGTLEAQISVMPGDFFVVDFQEDDNFRCGIWQWVTVGANDEATIYAYGTPKVVFEGIDNAAISSESIGSNINIWIEDAYGHRLEVLDKNNNWAGIEGRLTIQGSDGSTVYDQTKRAEGTDYHFDNLPSLESGEYIIRFETTLPDIYPVSAFAGQTLSREITITIAPPEEVTFPDPNLEQAIREVLGKEVGEPIYNTDLAGIHELNLEDRGISNLGGLEYCTNLEALFVSRNQITDLTPIMNLPNLRTLFVGWNPISDISQLQNLSQLENIGIEGLNLGNEDVLFLANFVNLRSLCINVNNLTDISFITSMTQLEYLNIEDNNITDISVLPSLQNLHGVSLGRNPLSSIEPIKNMTWLENLALVGLGLTNSDIQFLQNFSNLKWLWLNENQGISDLTPLQNLNLYLLDIGGCSVSDLSPLAGHTNLENLWAWGNSITDLSPLQNLPNLREIDLNGNAIQDITPLVNNPGLGEGDWINLENNYLDLTPGSDDMNNIQALIDRGVNVRYEPQNALPPSPPDDWNLLGTDPTDVSTPSMDIVEVSYAETADLLFFKVRAAGQWQDLSEEFIVIGLDTDLSTQTGVNAYNPNIGVDYVIIAITGSSEPWVGEAPNDGTIGFIPIGSPIYIEGNTNSDTLIVGVEKSLIGYSGQETRLVVTTVENPNSPVLVDSAPNIDSLPGYFTIGLPLVAGDWNNWTPTESDRMILKDGLYTFELPVASITFLPGSLGNIGWYTVYSSVSGSKIPIWKENLGDATSITIYASPSLMSEGDAIGIGDSEKETGDWYCAGEFNNWTLSKMEKVGEKYILRISINVDEGDSYYYKIARGTDWRPYEEQFDGKDYDAGYQEDAYFVAGQAGNLLVIEYYPKLSILSAHVETDPTYPPDDWMLLGTDPTDVSSPSVDIVEVSYAENIDYLYFKVKAAGQWQDFSDHALIILLDTDSSTLTGFNAFNPEIGADYAFIFSPDSTSSVVYALSEESGTELGGPAYVEGLTNSDTVIIGVSKSVIKYAGQEVRVIAVTGTEDALLDFAPDSGYFTIGNQPPEEPYIIQDGLSVTDGATGVPLTPALCWDSSDPDGDTIVYDVYYGTSPENMQLYLSNYTEKISMSGDLIGYAIINPALEPSTTYYWKVVAKDGKGGITEGPIWSFTTTSNSVVLPTDWTLLGQDTLDDSPSGYGINEIYYGETSDYLFFKVIYDDNWDVALEKFGTYVLLDTSYPATPPEYQDFIAEMDISPDYFFVFGVVNYYATFDFSYFSGLDYITGIYNSNQIIVGIEKSKMNYTGDPLSVEIWQVGLDETLLDEAPNTGYYVVNPPETEYVIEDSNGIAGGTLYLGLPNAPSTLNPYWVQNSSSQEIVKWFCDSLLNADDEEMPTIPALAADWWFSEDGKTVFFSIRNGVFWSDGVPFTVEDVYFTFTRVALVEGMTASGPGGVLDANGQLPIVEIVDENTISFTWTAPNVWGFKWVAYSSILPKHICEEAVDNGTFSGTWSVGDIENIVGTGPFIPVSISESTVVLERNPFYYRKDINGVLLPYLDRIEYKITTDMYNDFQNGEIDIYNPTAEEFPGIEEQAEEKGWVVGVGGPALGSQFIAFNWVNSDPAKREWFRNEHFRKAFVYMLDRQTIIDELYNGLGTPIYGPVSPSSGFYNPEVESFGYEYSLEKAREELELGGFTLTPDGTLVDASGTAVEFELITNAGNTIRETIGNDIVSKAASLGIKINFNAIDFDTVVQKLLAPDYEAVIIGLSGSTDPGSGWNVWRLDGGLHFWNYSPELRPDTVPEDIWWSPDWEQRIDEIFRLQTSVVDPGERYNLFAEFQMICAEHQPLIYTVTQNYLYAHKDTVHLANPEPNPAAGILWKGYCIWKSE</sequence>
<dbReference type="InterPro" id="IPR003591">
    <property type="entry name" value="Leu-rich_rpt_typical-subtyp"/>
</dbReference>
<dbReference type="KEGG" id="kpf:IX53_04335"/>
<evidence type="ECO:0000256" key="4">
    <source>
        <dbReference type="ARBA" id="ARBA00022729"/>
    </source>
</evidence>
<dbReference type="PANTHER" id="PTHR30290:SF9">
    <property type="entry name" value="OLIGOPEPTIDE-BINDING PROTEIN APPA"/>
    <property type="match status" value="1"/>
</dbReference>
<dbReference type="Gene3D" id="2.60.40.680">
    <property type="match status" value="1"/>
</dbReference>
<name>A0A0G2ZAP6_9BACT</name>
<evidence type="ECO:0000259" key="6">
    <source>
        <dbReference type="Pfam" id="PF00496"/>
    </source>
</evidence>
<dbReference type="STRING" id="1330330.IX53_04335"/>
<dbReference type="Gene3D" id="3.80.10.10">
    <property type="entry name" value="Ribonuclease Inhibitor"/>
    <property type="match status" value="1"/>
</dbReference>
<dbReference type="GO" id="GO:1904680">
    <property type="term" value="F:peptide transmembrane transporter activity"/>
    <property type="evidence" value="ECO:0007669"/>
    <property type="project" value="TreeGrafter"/>
</dbReference>
<evidence type="ECO:0000313" key="8">
    <source>
        <dbReference type="Proteomes" id="UP000035159"/>
    </source>
</evidence>
<dbReference type="InterPro" id="IPR001611">
    <property type="entry name" value="Leu-rich_rpt"/>
</dbReference>
<evidence type="ECO:0000256" key="1">
    <source>
        <dbReference type="ARBA" id="ARBA00005695"/>
    </source>
</evidence>
<feature type="domain" description="Solute-binding protein family 5" evidence="6">
    <location>
        <begin position="2417"/>
        <end position="2795"/>
    </location>
</feature>
<gene>
    <name evidence="7" type="ORF">IX53_04335</name>
</gene>
<keyword evidence="3" id="KW-0433">Leucine-rich repeat</keyword>
<dbReference type="Proteomes" id="UP000035159">
    <property type="component" value="Chromosome"/>
</dbReference>
<keyword evidence="4" id="KW-0732">Signal</keyword>
<dbReference type="SUPFAM" id="SSF49265">
    <property type="entry name" value="Fibronectin type III"/>
    <property type="match status" value="1"/>
</dbReference>
<dbReference type="Pfam" id="PF12799">
    <property type="entry name" value="LRR_4"/>
    <property type="match status" value="3"/>
</dbReference>
<dbReference type="InterPro" id="IPR036439">
    <property type="entry name" value="Dockerin_dom_sf"/>
</dbReference>
<dbReference type="PANTHER" id="PTHR30290">
    <property type="entry name" value="PERIPLASMIC BINDING COMPONENT OF ABC TRANSPORTER"/>
    <property type="match status" value="1"/>
</dbReference>
<dbReference type="PROSITE" id="PS00018">
    <property type="entry name" value="EF_HAND_1"/>
    <property type="match status" value="1"/>
</dbReference>
<dbReference type="EMBL" id="CP011232">
    <property type="protein sequence ID" value="AKI97166.1"/>
    <property type="molecule type" value="Genomic_DNA"/>
</dbReference>
<keyword evidence="8" id="KW-1185">Reference proteome</keyword>
<dbReference type="InterPro" id="IPR032675">
    <property type="entry name" value="LRR_dom_sf"/>
</dbReference>
<dbReference type="OrthoDB" id="9772924at2"/>
<dbReference type="PROSITE" id="PS51450">
    <property type="entry name" value="LRR"/>
    <property type="match status" value="6"/>
</dbReference>